<dbReference type="VEuPathDB" id="FungiDB:PV07_08692"/>
<feature type="region of interest" description="Disordered" evidence="1">
    <location>
        <begin position="22"/>
        <end position="80"/>
    </location>
</feature>
<dbReference type="RefSeq" id="XP_016245742.1">
    <property type="nucleotide sequence ID" value="XM_016395886.1"/>
</dbReference>
<keyword evidence="2" id="KW-0812">Transmembrane</keyword>
<feature type="compositionally biased region" description="Basic and acidic residues" evidence="1">
    <location>
        <begin position="49"/>
        <end position="75"/>
    </location>
</feature>
<evidence type="ECO:0000256" key="2">
    <source>
        <dbReference type="SAM" id="Phobius"/>
    </source>
</evidence>
<accession>A0A0D1ZCT6</accession>
<dbReference type="Proteomes" id="UP000054466">
    <property type="component" value="Unassembled WGS sequence"/>
</dbReference>
<evidence type="ECO:0000256" key="1">
    <source>
        <dbReference type="SAM" id="MobiDB-lite"/>
    </source>
</evidence>
<dbReference type="HOGENOM" id="CLU_2170800_0_0_1"/>
<name>A0A0D1ZCT6_9EURO</name>
<dbReference type="AlphaFoldDB" id="A0A0D1ZCT6"/>
<protein>
    <submittedName>
        <fullName evidence="3">Uncharacterized protein</fullName>
    </submittedName>
</protein>
<keyword evidence="2" id="KW-1133">Transmembrane helix</keyword>
<organism evidence="3 4">
    <name type="scientific">Cladophialophora immunda</name>
    <dbReference type="NCBI Taxonomy" id="569365"/>
    <lineage>
        <taxon>Eukaryota</taxon>
        <taxon>Fungi</taxon>
        <taxon>Dikarya</taxon>
        <taxon>Ascomycota</taxon>
        <taxon>Pezizomycotina</taxon>
        <taxon>Eurotiomycetes</taxon>
        <taxon>Chaetothyriomycetidae</taxon>
        <taxon>Chaetothyriales</taxon>
        <taxon>Herpotrichiellaceae</taxon>
        <taxon>Cladophialophora</taxon>
    </lineage>
</organism>
<feature type="transmembrane region" description="Helical" evidence="2">
    <location>
        <begin position="84"/>
        <end position="105"/>
    </location>
</feature>
<dbReference type="EMBL" id="KN847044">
    <property type="protein sequence ID" value="KIW25526.1"/>
    <property type="molecule type" value="Genomic_DNA"/>
</dbReference>
<evidence type="ECO:0000313" key="4">
    <source>
        <dbReference type="Proteomes" id="UP000054466"/>
    </source>
</evidence>
<keyword evidence="4" id="KW-1185">Reference proteome</keyword>
<proteinExistence type="predicted"/>
<dbReference type="GeneID" id="27347886"/>
<keyword evidence="2" id="KW-0472">Membrane</keyword>
<evidence type="ECO:0000313" key="3">
    <source>
        <dbReference type="EMBL" id="KIW25526.1"/>
    </source>
</evidence>
<gene>
    <name evidence="3" type="ORF">PV07_08692</name>
</gene>
<reference evidence="3 4" key="1">
    <citation type="submission" date="2015-01" db="EMBL/GenBank/DDBJ databases">
        <title>The Genome Sequence of Cladophialophora immunda CBS83496.</title>
        <authorList>
            <consortium name="The Broad Institute Genomics Platform"/>
            <person name="Cuomo C."/>
            <person name="de Hoog S."/>
            <person name="Gorbushina A."/>
            <person name="Stielow B."/>
            <person name="Teixiera M."/>
            <person name="Abouelleil A."/>
            <person name="Chapman S.B."/>
            <person name="Priest M."/>
            <person name="Young S.K."/>
            <person name="Wortman J."/>
            <person name="Nusbaum C."/>
            <person name="Birren B."/>
        </authorList>
    </citation>
    <scope>NUCLEOTIDE SEQUENCE [LARGE SCALE GENOMIC DNA]</scope>
    <source>
        <strain evidence="3 4">CBS 83496</strain>
    </source>
</reference>
<sequence>MSFTPVALKAMEADFKADAALRRTNTQTTDGSDELEDVPAKAAEAGVDDADHPTDASKASNVKDADAVREAERKESRKKAEKKLRLFCFLVAAVLQLSLLAGGAYNPTLP</sequence>